<comment type="caution">
    <text evidence="1">The sequence shown here is derived from an EMBL/GenBank/DDBJ whole genome shotgun (WGS) entry which is preliminary data.</text>
</comment>
<accession>A0A370X5S2</accession>
<reference evidence="1 2" key="1">
    <citation type="submission" date="2018-07" db="EMBL/GenBank/DDBJ databases">
        <title>Dyella monticola sp. nov. and Dyella psychrodurans sp. nov. isolated from monsoon evergreen broad-leaved forest soil of Dinghu Mountain, China.</title>
        <authorList>
            <person name="Gao Z."/>
            <person name="Qiu L."/>
        </authorList>
    </citation>
    <scope>NUCLEOTIDE SEQUENCE [LARGE SCALE GENOMIC DNA]</scope>
    <source>
        <strain evidence="1 2">4G-K06</strain>
    </source>
</reference>
<dbReference type="Gene3D" id="2.170.16.10">
    <property type="entry name" value="Hedgehog/Intein (Hint) domain"/>
    <property type="match status" value="1"/>
</dbReference>
<dbReference type="OrthoDB" id="7191465at2"/>
<proteinExistence type="predicted"/>
<keyword evidence="2" id="KW-1185">Reference proteome</keyword>
<gene>
    <name evidence="1" type="ORF">DWU98_04680</name>
</gene>
<organism evidence="1 2">
    <name type="scientific">Dyella monticola</name>
    <dbReference type="NCBI Taxonomy" id="1927958"/>
    <lineage>
        <taxon>Bacteria</taxon>
        <taxon>Pseudomonadati</taxon>
        <taxon>Pseudomonadota</taxon>
        <taxon>Gammaproteobacteria</taxon>
        <taxon>Lysobacterales</taxon>
        <taxon>Rhodanobacteraceae</taxon>
        <taxon>Dyella</taxon>
    </lineage>
</organism>
<dbReference type="EMBL" id="QRBE01000002">
    <property type="protein sequence ID" value="RDS83630.1"/>
    <property type="molecule type" value="Genomic_DNA"/>
</dbReference>
<dbReference type="Proteomes" id="UP000254258">
    <property type="component" value="Unassembled WGS sequence"/>
</dbReference>
<dbReference type="AlphaFoldDB" id="A0A370X5S2"/>
<evidence type="ECO:0000313" key="2">
    <source>
        <dbReference type="Proteomes" id="UP000254258"/>
    </source>
</evidence>
<protein>
    <recommendedName>
        <fullName evidence="3">Hint domain-containing protein</fullName>
    </recommendedName>
</protein>
<dbReference type="SUPFAM" id="SSF51294">
    <property type="entry name" value="Hedgehog/intein (Hint) domain"/>
    <property type="match status" value="1"/>
</dbReference>
<evidence type="ECO:0008006" key="3">
    <source>
        <dbReference type="Google" id="ProtNLM"/>
    </source>
</evidence>
<dbReference type="RefSeq" id="WP_115494342.1">
    <property type="nucleotide sequence ID" value="NZ_QRBE01000002.1"/>
</dbReference>
<dbReference type="InterPro" id="IPR036844">
    <property type="entry name" value="Hint_dom_sf"/>
</dbReference>
<name>A0A370X5S2_9GAMM</name>
<evidence type="ECO:0000313" key="1">
    <source>
        <dbReference type="EMBL" id="RDS83630.1"/>
    </source>
</evidence>
<sequence>MANDACQKNIPPGTSLCTENHCEVFRESSTMAKWCKCKGWDGKDLPDCKPQGGSFPVEAGECYNRATGERIYKITMDGCLQKRDSDRDWSWRACYCCCSCFAWGTRITVAPGAYRVVESIGLEDPVLTTRVRVVNGKPVLDWISRPVTFSDGMEPADNQTAVLLQYGEQGELVVTPDQPMLMADGALKTADRITLDDYLVDYHGDPVKVTAVVLGRYRVGFHAISAQQFENQEEAGWFLEANGVVAGDHMVMAMQDADTIAAMFVDSHDELPKIGTDDYAASARNTVSASAALSEGAHEIVSLHFTPLDELLALQSPVPFGATPYITQKQARDIALNGTFRGLTETFLVNEFKYFASLFKAFYPRVNFYLNWEDLNPNAFAFNAYGQDTVYVSGQLLRLNGMFKQGLAMIMAHGAARFLPSETTNDSGLLCTGPADYSGANQILQTLFYGDYMSWAMEGYQQIKRMFSLIDPENLPGYEMCSTPSIPCRLETINAAVSGLPLPACAGGPVPGALRLESAVWTDYEQALAIKVDFNLRLRTSTASNPLNYRLTDEQNTAITIGLVQLDARDRSVAWLIIDGGEPEQELTLTVRDILADNGSTLDPEATSTTVQ</sequence>